<dbReference type="EMBL" id="JBHTAS010000001">
    <property type="protein sequence ID" value="MFC7141350.1"/>
    <property type="molecule type" value="Genomic_DNA"/>
</dbReference>
<dbReference type="InterPro" id="IPR051678">
    <property type="entry name" value="AGP_Transferase"/>
</dbReference>
<dbReference type="Proteomes" id="UP001596432">
    <property type="component" value="Unassembled WGS sequence"/>
</dbReference>
<comment type="caution">
    <text evidence="2">The sequence shown here is derived from an EMBL/GenBank/DDBJ whole genome shotgun (WGS) entry which is preliminary data.</text>
</comment>
<dbReference type="InterPro" id="IPR002575">
    <property type="entry name" value="Aminoglycoside_PTrfase"/>
</dbReference>
<protein>
    <submittedName>
        <fullName evidence="2">Phosphotransferase family protein</fullName>
    </submittedName>
</protein>
<accession>A0ABD5Y6G5</accession>
<feature type="domain" description="Aminoglycoside phosphotransferase" evidence="1">
    <location>
        <begin position="34"/>
        <end position="266"/>
    </location>
</feature>
<name>A0ABD5Y6G5_9EURY</name>
<evidence type="ECO:0000259" key="1">
    <source>
        <dbReference type="Pfam" id="PF01636"/>
    </source>
</evidence>
<dbReference type="Pfam" id="PF01636">
    <property type="entry name" value="APH"/>
    <property type="match status" value="1"/>
</dbReference>
<organism evidence="2 3">
    <name type="scientific">Halosimplex aquaticum</name>
    <dbReference type="NCBI Taxonomy" id="3026162"/>
    <lineage>
        <taxon>Archaea</taxon>
        <taxon>Methanobacteriati</taxon>
        <taxon>Methanobacteriota</taxon>
        <taxon>Stenosarchaea group</taxon>
        <taxon>Halobacteria</taxon>
        <taxon>Halobacteriales</taxon>
        <taxon>Haloarculaceae</taxon>
        <taxon>Halosimplex</taxon>
    </lineage>
</organism>
<evidence type="ECO:0000313" key="3">
    <source>
        <dbReference type="Proteomes" id="UP001596432"/>
    </source>
</evidence>
<gene>
    <name evidence="2" type="ORF">ACFQMA_16115</name>
</gene>
<keyword evidence="3" id="KW-1185">Reference proteome</keyword>
<reference evidence="2 3" key="1">
    <citation type="journal article" date="2019" name="Int. J. Syst. Evol. Microbiol.">
        <title>The Global Catalogue of Microorganisms (GCM) 10K type strain sequencing project: providing services to taxonomists for standard genome sequencing and annotation.</title>
        <authorList>
            <consortium name="The Broad Institute Genomics Platform"/>
            <consortium name="The Broad Institute Genome Sequencing Center for Infectious Disease"/>
            <person name="Wu L."/>
            <person name="Ma J."/>
        </authorList>
    </citation>
    <scope>NUCLEOTIDE SEQUENCE [LARGE SCALE GENOMIC DNA]</scope>
    <source>
        <strain evidence="2 3">XZYJT29</strain>
    </source>
</reference>
<dbReference type="PANTHER" id="PTHR21310">
    <property type="entry name" value="AMINOGLYCOSIDE PHOSPHOTRANSFERASE-RELATED-RELATED"/>
    <property type="match status" value="1"/>
</dbReference>
<dbReference type="AlphaFoldDB" id="A0ABD5Y6G5"/>
<dbReference type="SUPFAM" id="SSF56112">
    <property type="entry name" value="Protein kinase-like (PK-like)"/>
    <property type="match status" value="1"/>
</dbReference>
<dbReference type="RefSeq" id="WP_274322436.1">
    <property type="nucleotide sequence ID" value="NZ_CP118158.1"/>
</dbReference>
<sequence>MNSVDDSVTAVLDEAVPDREVADASAAGLSWNDQNRTVRVEFTDGGSAFLKVAADGDGTRIARERAVVDYVDARRDVAVPTVLASGVEAATPYLLTAPMAGENFHRPWEHWGLDRRVDEIERVGAALGAVNAERFDRHGEVVGGGADGLELDAGPWTDVLVATIEQARGLASSDRFDHYFDAVVDAVEANRALLDRAPAALVHGDPAMPNAFCSERAIGFIDWELAHVGDPARDLNRAREQLIEARDLPDADRDRLVAALREGYRRGAGSLPHGLDERRPVYEAVRLVGVAGAFDKAVEHSDRSQSEYAGWLEAEMERRLDALR</sequence>
<dbReference type="InterPro" id="IPR011009">
    <property type="entry name" value="Kinase-like_dom_sf"/>
</dbReference>
<dbReference type="GeneID" id="78821663"/>
<evidence type="ECO:0000313" key="2">
    <source>
        <dbReference type="EMBL" id="MFC7141350.1"/>
    </source>
</evidence>
<proteinExistence type="predicted"/>
<dbReference type="Gene3D" id="3.90.1200.10">
    <property type="match status" value="1"/>
</dbReference>